<dbReference type="Proteomes" id="UP000240978">
    <property type="component" value="Unassembled WGS sequence"/>
</dbReference>
<comment type="caution">
    <text evidence="1">The sequence shown here is derived from an EMBL/GenBank/DDBJ whole genome shotgun (WGS) entry which is preliminary data.</text>
</comment>
<reference evidence="1 2" key="1">
    <citation type="submission" date="2018-03" db="EMBL/GenBank/DDBJ databases">
        <title>Genomic Encyclopedia of Archaeal and Bacterial Type Strains, Phase II (KMG-II): from individual species to whole genera.</title>
        <authorList>
            <person name="Goeker M."/>
        </authorList>
    </citation>
    <scope>NUCLEOTIDE SEQUENCE [LARGE SCALE GENOMIC DNA]</scope>
    <source>
        <strain evidence="1 2">DSM 18107</strain>
    </source>
</reference>
<organism evidence="1 2">
    <name type="scientific">Chitinophaga ginsengisoli</name>
    <dbReference type="NCBI Taxonomy" id="363837"/>
    <lineage>
        <taxon>Bacteria</taxon>
        <taxon>Pseudomonadati</taxon>
        <taxon>Bacteroidota</taxon>
        <taxon>Chitinophagia</taxon>
        <taxon>Chitinophagales</taxon>
        <taxon>Chitinophagaceae</taxon>
        <taxon>Chitinophaga</taxon>
    </lineage>
</organism>
<proteinExistence type="predicted"/>
<dbReference type="EMBL" id="PYGK01000001">
    <property type="protein sequence ID" value="PSL35518.1"/>
    <property type="molecule type" value="Genomic_DNA"/>
</dbReference>
<keyword evidence="2" id="KW-1185">Reference proteome</keyword>
<evidence type="ECO:0000313" key="1">
    <source>
        <dbReference type="EMBL" id="PSL35518.1"/>
    </source>
</evidence>
<sequence>MYAYSGKQTNTIPAELEGIKKVPSQTGLSNKIVRYSSYQEGVFRWLNFWI</sequence>
<protein>
    <submittedName>
        <fullName evidence="1">Uncharacterized protein</fullName>
    </submittedName>
</protein>
<dbReference type="AlphaFoldDB" id="A0A2P8GNI2"/>
<gene>
    <name evidence="1" type="ORF">CLV42_101278</name>
</gene>
<name>A0A2P8GNI2_9BACT</name>
<accession>A0A2P8GNI2</accession>
<evidence type="ECO:0000313" key="2">
    <source>
        <dbReference type="Proteomes" id="UP000240978"/>
    </source>
</evidence>